<organism evidence="5 6">
    <name type="scientific">Ignicoccus pacificus DSM 13166</name>
    <dbReference type="NCBI Taxonomy" id="940294"/>
    <lineage>
        <taxon>Archaea</taxon>
        <taxon>Thermoproteota</taxon>
        <taxon>Thermoprotei</taxon>
        <taxon>Desulfurococcales</taxon>
        <taxon>Desulfurococcaceae</taxon>
        <taxon>Ignicoccus</taxon>
    </lineage>
</organism>
<evidence type="ECO:0000313" key="6">
    <source>
        <dbReference type="Proteomes" id="UP001063698"/>
    </source>
</evidence>
<evidence type="ECO:0000313" key="5">
    <source>
        <dbReference type="EMBL" id="UXD22302.1"/>
    </source>
</evidence>
<evidence type="ECO:0000256" key="1">
    <source>
        <dbReference type="ARBA" id="ARBA00023054"/>
    </source>
</evidence>
<dbReference type="AlphaFoldDB" id="A0A977KAY3"/>
<keyword evidence="6" id="KW-1185">Reference proteome</keyword>
<evidence type="ECO:0000256" key="3">
    <source>
        <dbReference type="SAM" id="MobiDB-lite"/>
    </source>
</evidence>
<reference evidence="5" key="1">
    <citation type="submission" date="2013-11" db="EMBL/GenBank/DDBJ databases">
        <title>Comparative genomics of Ignicoccus.</title>
        <authorList>
            <person name="Podar M."/>
        </authorList>
    </citation>
    <scope>NUCLEOTIDE SEQUENCE</scope>
    <source>
        <strain evidence="5">DSM 13166</strain>
    </source>
</reference>
<evidence type="ECO:0000256" key="2">
    <source>
        <dbReference type="SAM" id="Coils"/>
    </source>
</evidence>
<name>A0A977KAY3_9CREN</name>
<dbReference type="PANTHER" id="PTHR32114">
    <property type="entry name" value="ABC TRANSPORTER ABCH.3"/>
    <property type="match status" value="1"/>
</dbReference>
<accession>A0A977KAY3</accession>
<proteinExistence type="predicted"/>
<keyword evidence="4" id="KW-0472">Membrane</keyword>
<keyword evidence="4" id="KW-1133">Transmembrane helix</keyword>
<dbReference type="Gene3D" id="6.10.140.920">
    <property type="match status" value="1"/>
</dbReference>
<protein>
    <submittedName>
        <fullName evidence="5">Uncharacterized protein</fullName>
    </submittedName>
</protein>
<feature type="coiled-coil region" evidence="2">
    <location>
        <begin position="175"/>
        <end position="455"/>
    </location>
</feature>
<dbReference type="PANTHER" id="PTHR32114:SF2">
    <property type="entry name" value="ABC TRANSPORTER ABCH.3"/>
    <property type="match status" value="1"/>
</dbReference>
<gene>
    <name evidence="5" type="ORF">IPA_03335</name>
</gene>
<feature type="transmembrane region" description="Helical" evidence="4">
    <location>
        <begin position="141"/>
        <end position="164"/>
    </location>
</feature>
<dbReference type="Proteomes" id="UP001063698">
    <property type="component" value="Chromosome"/>
</dbReference>
<keyword evidence="1 2" id="KW-0175">Coiled coil</keyword>
<dbReference type="KEGG" id="ipc:IPA_03335"/>
<keyword evidence="4" id="KW-0812">Transmembrane</keyword>
<dbReference type="EMBL" id="CP006868">
    <property type="protein sequence ID" value="UXD22302.1"/>
    <property type="molecule type" value="Genomic_DNA"/>
</dbReference>
<dbReference type="Gene3D" id="1.10.287.1490">
    <property type="match status" value="1"/>
</dbReference>
<feature type="region of interest" description="Disordered" evidence="3">
    <location>
        <begin position="90"/>
        <end position="111"/>
    </location>
</feature>
<sequence length="526" mass="59347">MISEDTVLKVIMEDAGCERMDKECLENILELVKEGKYPRLSTEELRELDEGLANLVSKVGLRDRELAEKATNLGMEKTAQALQFGLLEEEEEKEEAPGEIPMARKKAPPRETHVSYQPMTQRAEVMHPVTQIKIKQSKAPLVLSIIAILLSLGTLAVMMGYLTLPGVKVPSVKTIEQMSTKINSLEAMVKNLDNRLLSNVATINRKLNKLNAKIDAIQANVTKLNAYVNAQLNLLNERLDNLQMNLARTRSIAINNKAEIETLSEKIVNLKTTMQEEIKSLRKQLTSMISEYQANVTAKLEQLNKEYEALNEELLTLKKELNSYATKDDVKSLESKVEQLNATVSKIRLTLAKLVALNTTVQVLEDQLSKMSAEIYALKTQVEKIAQLENELNKLNEELTMLNAQVRANMTEINLKVKEYLNEVNAKIEELNAQLAMLKKDLKRLDEQVKELPQLVNMQIEKALNNEQVINSLAHKLLTKAKLDKMVAKMLLSNGTAFYDLVKRIAEEVYINFTVNPQTNLVQVNG</sequence>
<evidence type="ECO:0000256" key="4">
    <source>
        <dbReference type="SAM" id="Phobius"/>
    </source>
</evidence>